<dbReference type="OMA" id="DHHWDEM"/>
<dbReference type="Gene3D" id="6.10.280.230">
    <property type="match status" value="1"/>
</dbReference>
<dbReference type="KEGG" id="spaa:SPAPADRAFT_63273"/>
<dbReference type="EMBL" id="GL996505">
    <property type="protein sequence ID" value="EGW30432.1"/>
    <property type="molecule type" value="Genomic_DNA"/>
</dbReference>
<feature type="region of interest" description="Disordered" evidence="1">
    <location>
        <begin position="1"/>
        <end position="46"/>
    </location>
</feature>
<dbReference type="eggNOG" id="ENOG502S3XI">
    <property type="taxonomic scope" value="Eukaryota"/>
</dbReference>
<feature type="compositionally biased region" description="Polar residues" evidence="1">
    <location>
        <begin position="1"/>
        <end position="37"/>
    </location>
</feature>
<accession>G3AU56</accession>
<dbReference type="GeneID" id="18874669"/>
<dbReference type="AlphaFoldDB" id="G3AU56"/>
<organism evidence="3">
    <name type="scientific">Spathaspora passalidarum (strain NRRL Y-27907 / 11-Y1)</name>
    <dbReference type="NCBI Taxonomy" id="619300"/>
    <lineage>
        <taxon>Eukaryota</taxon>
        <taxon>Fungi</taxon>
        <taxon>Dikarya</taxon>
        <taxon>Ascomycota</taxon>
        <taxon>Saccharomycotina</taxon>
        <taxon>Pichiomycetes</taxon>
        <taxon>Debaryomycetaceae</taxon>
        <taxon>Spathaspora</taxon>
    </lineage>
</organism>
<dbReference type="InParanoid" id="G3AU56"/>
<reference evidence="2 3" key="1">
    <citation type="journal article" date="2011" name="Proc. Natl. Acad. Sci. U.S.A.">
        <title>Comparative genomics of xylose-fermenting fungi for enhanced biofuel production.</title>
        <authorList>
            <person name="Wohlbach D.J."/>
            <person name="Kuo A."/>
            <person name="Sato T.K."/>
            <person name="Potts K.M."/>
            <person name="Salamov A.A."/>
            <person name="LaButti K.M."/>
            <person name="Sun H."/>
            <person name="Clum A."/>
            <person name="Pangilinan J.L."/>
            <person name="Lindquist E.A."/>
            <person name="Lucas S."/>
            <person name="Lapidus A."/>
            <person name="Jin M."/>
            <person name="Gunawan C."/>
            <person name="Balan V."/>
            <person name="Dale B.E."/>
            <person name="Jeffries T.W."/>
            <person name="Zinkel R."/>
            <person name="Barry K.W."/>
            <person name="Grigoriev I.V."/>
            <person name="Gasch A.P."/>
        </authorList>
    </citation>
    <scope>NUCLEOTIDE SEQUENCE [LARGE SCALE GENOMIC DNA]</scope>
    <source>
        <strain evidence="3">NRRL Y-27907 / 11-Y1</strain>
    </source>
</reference>
<dbReference type="STRING" id="619300.G3AU56"/>
<protein>
    <recommendedName>
        <fullName evidence="4">Peroxin 20</fullName>
    </recommendedName>
</protein>
<dbReference type="RefSeq" id="XP_007377403.1">
    <property type="nucleotide sequence ID" value="XM_007377341.1"/>
</dbReference>
<dbReference type="OrthoDB" id="5407351at2759"/>
<dbReference type="HOGENOM" id="CLU_665674_0_0_1"/>
<dbReference type="Proteomes" id="UP000000709">
    <property type="component" value="Unassembled WGS sequence"/>
</dbReference>
<evidence type="ECO:0000313" key="3">
    <source>
        <dbReference type="Proteomes" id="UP000000709"/>
    </source>
</evidence>
<keyword evidence="3" id="KW-1185">Reference proteome</keyword>
<evidence type="ECO:0000313" key="2">
    <source>
        <dbReference type="EMBL" id="EGW30432.1"/>
    </source>
</evidence>
<proteinExistence type="predicted"/>
<evidence type="ECO:0000256" key="1">
    <source>
        <dbReference type="SAM" id="MobiDB-lite"/>
    </source>
</evidence>
<evidence type="ECO:0008006" key="4">
    <source>
        <dbReference type="Google" id="ProtNLM"/>
    </source>
</evidence>
<gene>
    <name evidence="2" type="ORF">SPAPADRAFT_63273</name>
</gene>
<name>G3AU56_SPAPN</name>
<sequence>MDSASCGPTSALQNLSKHAQRDTSLQHSQSRNIQTGANPIHGFRSGNIDPRLNNDFQRFNQSGDIGGQAFMNNVRLQTESPQIQGQPQMMGQPGWVNDFSNLSINKSTQQHPIQSNDWQQQFMQIRQQQQAQPQAQVAQGSQITPGYMSGRLNYGMNSMVQSHPVYEQQSEHQEVHKMEQQQKQFESQFDMIEQELMAQARTAETDAVEIEIADSNNAKDKEEFAQTARKVQSAMLSANSQDEEMQNKINNSSFLKLMNSIGNRHVELEGDKLVDVASGQDIREQQQNQEDIASAAPRTLDNHCIVDNPVHHDGWVQDGQINLQQQRAQSSDVKDPAHENKLPDPLAHIKDGQLEDINDPFTAARIISGGQVQANDWMDDVDWLDQTVPAPHINRMMQESYDDYRHEDDLQ</sequence>